<comment type="caution">
    <text evidence="1">The sequence shown here is derived from an EMBL/GenBank/DDBJ whole genome shotgun (WGS) entry which is preliminary data.</text>
</comment>
<dbReference type="RefSeq" id="WP_169103093.1">
    <property type="nucleotide sequence ID" value="NZ_JABBVZ010000170.1"/>
</dbReference>
<keyword evidence="2" id="KW-1185">Reference proteome</keyword>
<accession>A0A7Y0Q613</accession>
<dbReference type="AlphaFoldDB" id="A0A7Y0Q613"/>
<proteinExistence type="predicted"/>
<gene>
    <name evidence="1" type="ORF">HIJ39_21520</name>
</gene>
<name>A0A7Y0Q613_9FIRM</name>
<sequence length="76" mass="8755">MRTIQRLTRMALQHAQGLLYADLEGQILDTLDTLIYLVREPSGRRRVDSVSTVSEAGIVPRWRFQANQFVRVEGRV</sequence>
<dbReference type="EMBL" id="JABBVZ010000170">
    <property type="protein sequence ID" value="NMP24889.1"/>
    <property type="molecule type" value="Genomic_DNA"/>
</dbReference>
<evidence type="ECO:0000313" key="1">
    <source>
        <dbReference type="EMBL" id="NMP24889.1"/>
    </source>
</evidence>
<organism evidence="1 2">
    <name type="scientific">Sulfobacillus harzensis</name>
    <dbReference type="NCBI Taxonomy" id="2729629"/>
    <lineage>
        <taxon>Bacteria</taxon>
        <taxon>Bacillati</taxon>
        <taxon>Bacillota</taxon>
        <taxon>Clostridia</taxon>
        <taxon>Eubacteriales</taxon>
        <taxon>Clostridiales Family XVII. Incertae Sedis</taxon>
        <taxon>Sulfobacillus</taxon>
    </lineage>
</organism>
<evidence type="ECO:0000313" key="2">
    <source>
        <dbReference type="Proteomes" id="UP000533476"/>
    </source>
</evidence>
<protein>
    <submittedName>
        <fullName evidence="1">Uncharacterized protein</fullName>
    </submittedName>
</protein>
<reference evidence="1 2" key="1">
    <citation type="submission" date="2020-04" db="EMBL/GenBank/DDBJ databases">
        <authorList>
            <person name="Zhang R."/>
            <person name="Schippers A."/>
        </authorList>
    </citation>
    <scope>NUCLEOTIDE SEQUENCE [LARGE SCALE GENOMIC DNA]</scope>
    <source>
        <strain evidence="1 2">DSM 109850</strain>
    </source>
</reference>
<dbReference type="Proteomes" id="UP000533476">
    <property type="component" value="Unassembled WGS sequence"/>
</dbReference>